<gene>
    <name evidence="3" type="ORF">GUJ93_ZPchr0008g12787</name>
</gene>
<feature type="domain" description="Chaperone DnaJ C-terminal" evidence="2">
    <location>
        <begin position="15"/>
        <end position="94"/>
    </location>
</feature>
<proteinExistence type="predicted"/>
<comment type="caution">
    <text evidence="3">The sequence shown here is derived from an EMBL/GenBank/DDBJ whole genome shotgun (WGS) entry which is preliminary data.</text>
</comment>
<reference evidence="3" key="1">
    <citation type="journal article" date="2021" name="bioRxiv">
        <title>Whole Genome Assembly and Annotation of Northern Wild Rice, Zizania palustris L., Supports a Whole Genome Duplication in the Zizania Genus.</title>
        <authorList>
            <person name="Haas M."/>
            <person name="Kono T."/>
            <person name="Macchietto M."/>
            <person name="Millas R."/>
            <person name="McGilp L."/>
            <person name="Shao M."/>
            <person name="Duquette J."/>
            <person name="Hirsch C.N."/>
            <person name="Kimball J."/>
        </authorList>
    </citation>
    <scope>NUCLEOTIDE SEQUENCE</scope>
    <source>
        <tissue evidence="3">Fresh leaf tissue</tissue>
    </source>
</reference>
<dbReference type="GO" id="GO:0005829">
    <property type="term" value="C:cytosol"/>
    <property type="evidence" value="ECO:0007669"/>
    <property type="project" value="TreeGrafter"/>
</dbReference>
<reference evidence="3" key="2">
    <citation type="submission" date="2021-02" db="EMBL/GenBank/DDBJ databases">
        <authorList>
            <person name="Kimball J.A."/>
            <person name="Haas M.W."/>
            <person name="Macchietto M."/>
            <person name="Kono T."/>
            <person name="Duquette J."/>
            <person name="Shao M."/>
        </authorList>
    </citation>
    <scope>NUCLEOTIDE SEQUENCE</scope>
    <source>
        <tissue evidence="3">Fresh leaf tissue</tissue>
    </source>
</reference>
<keyword evidence="4" id="KW-1185">Reference proteome</keyword>
<sequence length="117" mass="12847">MRISRDVVDASGTMKMESEILSMEVKPGWKKGTKISFPGKCNQQRSQLGSSPPTADLVFVVDEKPHDVYRRDGNDLVTRPGSISQRCWGSTVVVLATAAGWPFVDVGRGVLRSRRLG</sequence>
<evidence type="ECO:0000259" key="2">
    <source>
        <dbReference type="Pfam" id="PF01556"/>
    </source>
</evidence>
<name>A0A8J5VJU9_ZIZPA</name>
<organism evidence="3 4">
    <name type="scientific">Zizania palustris</name>
    <name type="common">Northern wild rice</name>
    <dbReference type="NCBI Taxonomy" id="103762"/>
    <lineage>
        <taxon>Eukaryota</taxon>
        <taxon>Viridiplantae</taxon>
        <taxon>Streptophyta</taxon>
        <taxon>Embryophyta</taxon>
        <taxon>Tracheophyta</taxon>
        <taxon>Spermatophyta</taxon>
        <taxon>Magnoliopsida</taxon>
        <taxon>Liliopsida</taxon>
        <taxon>Poales</taxon>
        <taxon>Poaceae</taxon>
        <taxon>BOP clade</taxon>
        <taxon>Oryzoideae</taxon>
        <taxon>Oryzeae</taxon>
        <taxon>Zizaniinae</taxon>
        <taxon>Zizania</taxon>
    </lineage>
</organism>
<dbReference type="GO" id="GO:0051082">
    <property type="term" value="F:unfolded protein binding"/>
    <property type="evidence" value="ECO:0007669"/>
    <property type="project" value="TreeGrafter"/>
</dbReference>
<dbReference type="AlphaFoldDB" id="A0A8J5VJU9"/>
<evidence type="ECO:0000313" key="3">
    <source>
        <dbReference type="EMBL" id="KAG8047089.1"/>
    </source>
</evidence>
<accession>A0A8J5VJU9</accession>
<dbReference type="Proteomes" id="UP000729402">
    <property type="component" value="Unassembled WGS sequence"/>
</dbReference>
<protein>
    <recommendedName>
        <fullName evidence="2">Chaperone DnaJ C-terminal domain-containing protein</fullName>
    </recommendedName>
</protein>
<dbReference type="InterPro" id="IPR002939">
    <property type="entry name" value="DnaJ_C"/>
</dbReference>
<dbReference type="GO" id="GO:0051087">
    <property type="term" value="F:protein-folding chaperone binding"/>
    <property type="evidence" value="ECO:0007669"/>
    <property type="project" value="TreeGrafter"/>
</dbReference>
<evidence type="ECO:0000256" key="1">
    <source>
        <dbReference type="ARBA" id="ARBA00023186"/>
    </source>
</evidence>
<dbReference type="PANTHER" id="PTHR24078">
    <property type="entry name" value="DNAJ HOMOLOG SUBFAMILY C MEMBER"/>
    <property type="match status" value="1"/>
</dbReference>
<dbReference type="InterPro" id="IPR051339">
    <property type="entry name" value="DnaJ_subfamily_B"/>
</dbReference>
<evidence type="ECO:0000313" key="4">
    <source>
        <dbReference type="Proteomes" id="UP000729402"/>
    </source>
</evidence>
<dbReference type="OrthoDB" id="550424at2759"/>
<dbReference type="EMBL" id="JAAALK010000290">
    <property type="protein sequence ID" value="KAG8047089.1"/>
    <property type="molecule type" value="Genomic_DNA"/>
</dbReference>
<dbReference type="Pfam" id="PF01556">
    <property type="entry name" value="DnaJ_C"/>
    <property type="match status" value="1"/>
</dbReference>
<keyword evidence="1" id="KW-0143">Chaperone</keyword>
<dbReference type="PANTHER" id="PTHR24078:SF218">
    <property type="entry name" value="OS08G0374400 PROTEIN"/>
    <property type="match status" value="1"/>
</dbReference>